<reference evidence="3" key="1">
    <citation type="submission" date="2015-09" db="EMBL/GenBank/DDBJ databases">
        <authorList>
            <consortium name="Pathogen Informatics"/>
        </authorList>
    </citation>
    <scope>NUCLEOTIDE SEQUENCE [LARGE SCALE GENOMIC DNA]</scope>
    <source>
        <strain evidence="3">Lake Konstanz</strain>
    </source>
</reference>
<gene>
    <name evidence="2" type="ORF">BSAL_51500</name>
</gene>
<evidence type="ECO:0000313" key="3">
    <source>
        <dbReference type="Proteomes" id="UP000051952"/>
    </source>
</evidence>
<sequence length="220" mass="24292">MYEIMRRFSSQTHFHVAGMRPALLHASAMTRRLYATRCYGDSLHEWVEIDGTTATVGMTDFSRGFFMIDAVSLQVVVGEVVEANQRIGDMEGSKVMFDVLSPIAGTIMEVNEKLSAGLGSQNEDDLWMMKLDAPNAPVEGLMTRAEFDVCVASVFVREQCSNFRRYSNSHEWVDLYQSAGASPMGMTFDGAMLTGAVRSVTLPQVGERIEAKQVIGKVEG</sequence>
<dbReference type="Pfam" id="PF01597">
    <property type="entry name" value="GCV_H"/>
    <property type="match status" value="1"/>
</dbReference>
<dbReference type="SUPFAM" id="SSF51230">
    <property type="entry name" value="Single hybrid motif"/>
    <property type="match status" value="1"/>
</dbReference>
<dbReference type="GO" id="GO:0005739">
    <property type="term" value="C:mitochondrion"/>
    <property type="evidence" value="ECO:0007669"/>
    <property type="project" value="TreeGrafter"/>
</dbReference>
<feature type="domain" description="Lipoyl-binding" evidence="1">
    <location>
        <begin position="53"/>
        <end position="132"/>
    </location>
</feature>
<dbReference type="InterPro" id="IPR033753">
    <property type="entry name" value="GCV_H/Fam206"/>
</dbReference>
<dbReference type="PROSITE" id="PS50968">
    <property type="entry name" value="BIOTINYL_LIPOYL"/>
    <property type="match status" value="1"/>
</dbReference>
<dbReference type="CDD" id="cd06848">
    <property type="entry name" value="GCS_H"/>
    <property type="match status" value="1"/>
</dbReference>
<accession>A0A0S4ILC6</accession>
<dbReference type="EMBL" id="CYKH01000062">
    <property type="protein sequence ID" value="CUE67746.1"/>
    <property type="molecule type" value="Genomic_DNA"/>
</dbReference>
<dbReference type="GO" id="GO:0019464">
    <property type="term" value="P:glycine decarboxylation via glycine cleavage system"/>
    <property type="evidence" value="ECO:0007669"/>
    <property type="project" value="InterPro"/>
</dbReference>
<name>A0A0S4ILC6_BODSA</name>
<organism evidence="2 3">
    <name type="scientific">Bodo saltans</name>
    <name type="common">Flagellated protozoan</name>
    <dbReference type="NCBI Taxonomy" id="75058"/>
    <lineage>
        <taxon>Eukaryota</taxon>
        <taxon>Discoba</taxon>
        <taxon>Euglenozoa</taxon>
        <taxon>Kinetoplastea</taxon>
        <taxon>Metakinetoplastina</taxon>
        <taxon>Eubodonida</taxon>
        <taxon>Bodonidae</taxon>
        <taxon>Bodo</taxon>
    </lineage>
</organism>
<dbReference type="OrthoDB" id="10264154at2759"/>
<dbReference type="PANTHER" id="PTHR11715">
    <property type="entry name" value="GLYCINE CLEAVAGE SYSTEM H PROTEIN"/>
    <property type="match status" value="1"/>
</dbReference>
<dbReference type="GO" id="GO:0009249">
    <property type="term" value="P:protein lipoylation"/>
    <property type="evidence" value="ECO:0007669"/>
    <property type="project" value="TreeGrafter"/>
</dbReference>
<keyword evidence="3" id="KW-1185">Reference proteome</keyword>
<dbReference type="InterPro" id="IPR011053">
    <property type="entry name" value="Single_hybrid_motif"/>
</dbReference>
<dbReference type="InterPro" id="IPR000089">
    <property type="entry name" value="Biotin_lipoyl"/>
</dbReference>
<dbReference type="VEuPathDB" id="TriTrypDB:BSAL_51500"/>
<protein>
    <submittedName>
        <fullName evidence="2">Glycine cleavage system H protein, putative</fullName>
    </submittedName>
</protein>
<dbReference type="Gene3D" id="2.40.50.100">
    <property type="match status" value="2"/>
</dbReference>
<dbReference type="GO" id="GO:0005960">
    <property type="term" value="C:glycine cleavage complex"/>
    <property type="evidence" value="ECO:0007669"/>
    <property type="project" value="InterPro"/>
</dbReference>
<proteinExistence type="predicted"/>
<dbReference type="PANTHER" id="PTHR11715:SF3">
    <property type="entry name" value="GLYCINE CLEAVAGE SYSTEM H PROTEIN-RELATED"/>
    <property type="match status" value="1"/>
</dbReference>
<dbReference type="AlphaFoldDB" id="A0A0S4ILC6"/>
<feature type="non-terminal residue" evidence="2">
    <location>
        <position position="220"/>
    </location>
</feature>
<evidence type="ECO:0000259" key="1">
    <source>
        <dbReference type="PROSITE" id="PS50968"/>
    </source>
</evidence>
<dbReference type="InterPro" id="IPR002930">
    <property type="entry name" value="GCV_H"/>
</dbReference>
<evidence type="ECO:0000313" key="2">
    <source>
        <dbReference type="EMBL" id="CUE67746.1"/>
    </source>
</evidence>
<dbReference type="Proteomes" id="UP000051952">
    <property type="component" value="Unassembled WGS sequence"/>
</dbReference>